<name>A0A866D173_9CAUD</name>
<gene>
    <name evidence="1" type="ORF">Atoyac1_29</name>
</gene>
<evidence type="ECO:0000313" key="1">
    <source>
        <dbReference type="EMBL" id="QOC54209.1"/>
    </source>
</evidence>
<dbReference type="Proteomes" id="UP000662993">
    <property type="component" value="Segment"/>
</dbReference>
<proteinExistence type="predicted"/>
<accession>A0A866D173</accession>
<evidence type="ECO:0000313" key="2">
    <source>
        <dbReference type="Proteomes" id="UP000662993"/>
    </source>
</evidence>
<sequence length="81" mass="9370">MSKAIAVHKVNKVRVIFKRTMLDILRGAPRTAEYTGFDFIWYNNSDGLVLRWGNKQYSYPAHNLHRVSLEITEEGKQCASK</sequence>
<dbReference type="EMBL" id="MT682386">
    <property type="protein sequence ID" value="QOC54209.1"/>
    <property type="molecule type" value="Genomic_DNA"/>
</dbReference>
<reference evidence="1 2" key="1">
    <citation type="journal article" date="2020" name="bioRxiv">
        <title>Dynamics of infection in a novel group of promiscuous phages and hosts of multiple bacterial genera retrieved from river communities.</title>
        <authorList>
            <person name="Cazares D."/>
            <person name="Cazares A."/>
            <person name="Figueroa W."/>
            <person name="Guarneros G."/>
            <person name="Edwards R.A."/>
            <person name="Vinuesa P."/>
        </authorList>
    </citation>
    <scope>NUCLEOTIDE SEQUENCE [LARGE SCALE GENOMIC DNA]</scope>
</reference>
<protein>
    <submittedName>
        <fullName evidence="1">Uncharacterized protein</fullName>
    </submittedName>
</protein>
<organism evidence="1 2">
    <name type="scientific">Aeromonas phage Atoyac1</name>
    <dbReference type="NCBI Taxonomy" id="2767547"/>
    <lineage>
        <taxon>Viruses</taxon>
        <taxon>Duplodnaviria</taxon>
        <taxon>Heunggongvirae</taxon>
        <taxon>Uroviricota</taxon>
        <taxon>Caudoviricetes</taxon>
        <taxon>Autographivirales</taxon>
        <taxon>Autonotataviridae</taxon>
        <taxon>Melnykvirinae</taxon>
        <taxon>Atoyacvirus</taxon>
        <taxon>Atoyacvirus atoyac1</taxon>
    </lineage>
</organism>
<keyword evidence="2" id="KW-1185">Reference proteome</keyword>